<dbReference type="SMART" id="SM00740">
    <property type="entry name" value="PASTA"/>
    <property type="match status" value="4"/>
</dbReference>
<dbReference type="Pfam" id="PF03793">
    <property type="entry name" value="PASTA"/>
    <property type="match status" value="4"/>
</dbReference>
<evidence type="ECO:0000256" key="10">
    <source>
        <dbReference type="PROSITE-ProRule" id="PRU10141"/>
    </source>
</evidence>
<feature type="compositionally biased region" description="Polar residues" evidence="11">
    <location>
        <begin position="636"/>
        <end position="646"/>
    </location>
</feature>
<keyword evidence="6 15" id="KW-0418">Kinase</keyword>
<comment type="catalytic activity">
    <reaction evidence="9">
        <text>L-seryl-[protein] + ATP = O-phospho-L-seryl-[protein] + ADP + H(+)</text>
        <dbReference type="Rhea" id="RHEA:17989"/>
        <dbReference type="Rhea" id="RHEA-COMP:9863"/>
        <dbReference type="Rhea" id="RHEA-COMP:11604"/>
        <dbReference type="ChEBI" id="CHEBI:15378"/>
        <dbReference type="ChEBI" id="CHEBI:29999"/>
        <dbReference type="ChEBI" id="CHEBI:30616"/>
        <dbReference type="ChEBI" id="CHEBI:83421"/>
        <dbReference type="ChEBI" id="CHEBI:456216"/>
        <dbReference type="EC" id="2.7.11.1"/>
    </reaction>
</comment>
<comment type="caution">
    <text evidence="15">The sequence shown here is derived from an EMBL/GenBank/DDBJ whole genome shotgun (WGS) entry which is preliminary data.</text>
</comment>
<feature type="region of interest" description="Disordered" evidence="11">
    <location>
        <begin position="313"/>
        <end position="341"/>
    </location>
</feature>
<gene>
    <name evidence="15" type="ORF">GCM10012282_48680</name>
</gene>
<feature type="domain" description="PASTA" evidence="14">
    <location>
        <begin position="440"/>
        <end position="507"/>
    </location>
</feature>
<dbReference type="SMART" id="SM00220">
    <property type="entry name" value="S_TKc"/>
    <property type="match status" value="1"/>
</dbReference>
<evidence type="ECO:0000256" key="1">
    <source>
        <dbReference type="ARBA" id="ARBA00012513"/>
    </source>
</evidence>
<evidence type="ECO:0000256" key="2">
    <source>
        <dbReference type="ARBA" id="ARBA00022527"/>
    </source>
</evidence>
<feature type="binding site" evidence="10">
    <location>
        <position position="40"/>
    </location>
    <ligand>
        <name>ATP</name>
        <dbReference type="ChEBI" id="CHEBI:30616"/>
    </ligand>
</feature>
<dbReference type="SUPFAM" id="SSF56112">
    <property type="entry name" value="Protein kinase-like (PK-like)"/>
    <property type="match status" value="1"/>
</dbReference>
<evidence type="ECO:0000256" key="8">
    <source>
        <dbReference type="ARBA" id="ARBA00047899"/>
    </source>
</evidence>
<dbReference type="RefSeq" id="WP_189149484.1">
    <property type="nucleotide sequence ID" value="NZ_BAABER010000014.1"/>
</dbReference>
<dbReference type="Gene3D" id="1.10.510.10">
    <property type="entry name" value="Transferase(Phosphotransferase) domain 1"/>
    <property type="match status" value="1"/>
</dbReference>
<dbReference type="PANTHER" id="PTHR43289">
    <property type="entry name" value="MITOGEN-ACTIVATED PROTEIN KINASE KINASE KINASE 20-RELATED"/>
    <property type="match status" value="1"/>
</dbReference>
<feature type="domain" description="PASTA" evidence="14">
    <location>
        <begin position="508"/>
        <end position="575"/>
    </location>
</feature>
<evidence type="ECO:0000256" key="12">
    <source>
        <dbReference type="SAM" id="Phobius"/>
    </source>
</evidence>
<dbReference type="InterPro" id="IPR005543">
    <property type="entry name" value="PASTA_dom"/>
</dbReference>
<keyword evidence="7 10" id="KW-0067">ATP-binding</keyword>
<feature type="transmembrane region" description="Helical" evidence="12">
    <location>
        <begin position="345"/>
        <end position="367"/>
    </location>
</feature>
<evidence type="ECO:0000259" key="14">
    <source>
        <dbReference type="PROSITE" id="PS51178"/>
    </source>
</evidence>
<evidence type="ECO:0000256" key="7">
    <source>
        <dbReference type="ARBA" id="ARBA00022840"/>
    </source>
</evidence>
<dbReference type="GO" id="GO:0005524">
    <property type="term" value="F:ATP binding"/>
    <property type="evidence" value="ECO:0007669"/>
    <property type="project" value="UniProtKB-UniRule"/>
</dbReference>
<dbReference type="Gene3D" id="3.30.10.20">
    <property type="match status" value="4"/>
</dbReference>
<evidence type="ECO:0000313" key="15">
    <source>
        <dbReference type="EMBL" id="GGJ46010.1"/>
    </source>
</evidence>
<protein>
    <recommendedName>
        <fullName evidence="1">non-specific serine/threonine protein kinase</fullName>
        <ecNumber evidence="1">2.7.11.1</ecNumber>
    </recommendedName>
</protein>
<feature type="compositionally biased region" description="Gly residues" evidence="11">
    <location>
        <begin position="647"/>
        <end position="657"/>
    </location>
</feature>
<dbReference type="EC" id="2.7.11.1" evidence="1"/>
<dbReference type="Proteomes" id="UP000625682">
    <property type="component" value="Unassembled WGS sequence"/>
</dbReference>
<dbReference type="InterPro" id="IPR011009">
    <property type="entry name" value="Kinase-like_dom_sf"/>
</dbReference>
<comment type="catalytic activity">
    <reaction evidence="8">
        <text>L-threonyl-[protein] + ATP = O-phospho-L-threonyl-[protein] + ADP + H(+)</text>
        <dbReference type="Rhea" id="RHEA:46608"/>
        <dbReference type="Rhea" id="RHEA-COMP:11060"/>
        <dbReference type="Rhea" id="RHEA-COMP:11605"/>
        <dbReference type="ChEBI" id="CHEBI:15378"/>
        <dbReference type="ChEBI" id="CHEBI:30013"/>
        <dbReference type="ChEBI" id="CHEBI:30616"/>
        <dbReference type="ChEBI" id="CHEBI:61977"/>
        <dbReference type="ChEBI" id="CHEBI:456216"/>
        <dbReference type="EC" id="2.7.11.1"/>
    </reaction>
</comment>
<dbReference type="NCBIfam" id="NF033483">
    <property type="entry name" value="PknB_PASTA_kin"/>
    <property type="match status" value="1"/>
</dbReference>
<feature type="region of interest" description="Disordered" evidence="11">
    <location>
        <begin position="610"/>
        <end position="669"/>
    </location>
</feature>
<accession>A0A917L5Q3</accession>
<keyword evidence="12" id="KW-0472">Membrane</keyword>
<proteinExistence type="predicted"/>
<dbReference type="PROSITE" id="PS00107">
    <property type="entry name" value="PROTEIN_KINASE_ATP"/>
    <property type="match status" value="1"/>
</dbReference>
<evidence type="ECO:0000259" key="13">
    <source>
        <dbReference type="PROSITE" id="PS50011"/>
    </source>
</evidence>
<evidence type="ECO:0000313" key="16">
    <source>
        <dbReference type="Proteomes" id="UP000625682"/>
    </source>
</evidence>
<dbReference type="InterPro" id="IPR000719">
    <property type="entry name" value="Prot_kinase_dom"/>
</dbReference>
<dbReference type="PANTHER" id="PTHR43289:SF6">
    <property type="entry name" value="SERINE_THREONINE-PROTEIN KINASE NEKL-3"/>
    <property type="match status" value="1"/>
</dbReference>
<feature type="compositionally biased region" description="Polar residues" evidence="11">
    <location>
        <begin position="610"/>
        <end position="627"/>
    </location>
</feature>
<dbReference type="FunFam" id="3.30.200.20:FF:000035">
    <property type="entry name" value="Serine/threonine protein kinase Stk1"/>
    <property type="match status" value="1"/>
</dbReference>
<dbReference type="PROSITE" id="PS51178">
    <property type="entry name" value="PASTA"/>
    <property type="match status" value="4"/>
</dbReference>
<dbReference type="AlphaFoldDB" id="A0A917L5Q3"/>
<evidence type="ECO:0000256" key="5">
    <source>
        <dbReference type="ARBA" id="ARBA00022741"/>
    </source>
</evidence>
<evidence type="ECO:0000256" key="6">
    <source>
        <dbReference type="ARBA" id="ARBA00022777"/>
    </source>
</evidence>
<dbReference type="EMBL" id="BMMU01000016">
    <property type="protein sequence ID" value="GGJ46010.1"/>
    <property type="molecule type" value="Genomic_DNA"/>
</dbReference>
<reference evidence="15" key="1">
    <citation type="journal article" date="2014" name="Int. J. Syst. Evol. Microbiol.">
        <title>Complete genome sequence of Corynebacterium casei LMG S-19264T (=DSM 44701T), isolated from a smear-ripened cheese.</title>
        <authorList>
            <consortium name="US DOE Joint Genome Institute (JGI-PGF)"/>
            <person name="Walter F."/>
            <person name="Albersmeier A."/>
            <person name="Kalinowski J."/>
            <person name="Ruckert C."/>
        </authorList>
    </citation>
    <scope>NUCLEOTIDE SEQUENCE</scope>
    <source>
        <strain evidence="15">CGMCC 4.7272</strain>
    </source>
</reference>
<dbReference type="GO" id="GO:0004674">
    <property type="term" value="F:protein serine/threonine kinase activity"/>
    <property type="evidence" value="ECO:0007669"/>
    <property type="project" value="UniProtKB-KW"/>
</dbReference>
<keyword evidence="12" id="KW-1133">Transmembrane helix</keyword>
<keyword evidence="2" id="KW-0723">Serine/threonine-protein kinase</keyword>
<name>A0A917L5Q3_9ACTN</name>
<dbReference type="InterPro" id="IPR008271">
    <property type="entry name" value="Ser/Thr_kinase_AS"/>
</dbReference>
<keyword evidence="16" id="KW-1185">Reference proteome</keyword>
<dbReference type="Pfam" id="PF00069">
    <property type="entry name" value="Pkinase"/>
    <property type="match status" value="1"/>
</dbReference>
<feature type="domain" description="PASTA" evidence="14">
    <location>
        <begin position="373"/>
        <end position="439"/>
    </location>
</feature>
<evidence type="ECO:0000256" key="9">
    <source>
        <dbReference type="ARBA" id="ARBA00048679"/>
    </source>
</evidence>
<sequence length="669" mass="71266">MEEPRRLGGRYELGHVLGRGGMAEVYLAHDTRLGRTVAVKTLRADLARDPSFQARFRREAQSAASLNHPAIVAVYDTGEDYIDGTSIPYIVMEYVDGSTLRELLHSGRKLLPERTLEMTIGILQALEYSHRSGIVHRDIKPANVMLTRNGQVKVMDFGIARAMGDSGMTMTQTSAVIGTAQYLSPEQAKGEQVDARSDLYSSGCLLYELLTVRPPFIGDSPVAVAYQHVREEPQPPSVFDPEITPEMDAIVLKALVKDPDYRYQSADEMRADIEACLDGQPVAAAHAMSSVGYGGYGYPDDQATTALRSDAGATTMLPPMSPDDGGFGYDDRSRRRQPKKSNTSTILLAVAGALVLIGAILIGKWVFDGQAVNDSAITNPNFVSQTKADAEKAAVNVELKLTFTEKACEDEPKGNICDQTPDAGVDVKKGDTIALVLSTGAPKVVVPSVLGDNVDAATKKLEGDEYQLDVKTVTKESPENPGTVLEQSLKFGAEVEKGTTITLTVAKEEEKSTVPDVIGQDCDTAKQQMQANGLVGECTEIPTDDDNQNGKVIATAPSANTEADPGSKVSIQIGKKAEEQKVKVPNVVGQTVGQAKQTLQAAGFTNIQFSQGSDQSDTAFVTGQDPGQGTEVDDPGSTQITLQSVGFGNGNNGGNNGDNGDNDNGGIFG</sequence>
<organism evidence="15 16">
    <name type="scientific">Streptomyces lacrimifluminis</name>
    <dbReference type="NCBI Taxonomy" id="1500077"/>
    <lineage>
        <taxon>Bacteria</taxon>
        <taxon>Bacillati</taxon>
        <taxon>Actinomycetota</taxon>
        <taxon>Actinomycetes</taxon>
        <taxon>Kitasatosporales</taxon>
        <taxon>Streptomycetaceae</taxon>
        <taxon>Streptomyces</taxon>
    </lineage>
</organism>
<feature type="domain" description="PASTA" evidence="14">
    <location>
        <begin position="578"/>
        <end position="646"/>
    </location>
</feature>
<dbReference type="Gene3D" id="3.30.200.20">
    <property type="entry name" value="Phosphorylase Kinase, domain 1"/>
    <property type="match status" value="1"/>
</dbReference>
<reference evidence="15" key="2">
    <citation type="submission" date="2020-09" db="EMBL/GenBank/DDBJ databases">
        <authorList>
            <person name="Sun Q."/>
            <person name="Zhou Y."/>
        </authorList>
    </citation>
    <scope>NUCLEOTIDE SEQUENCE</scope>
    <source>
        <strain evidence="15">CGMCC 4.7272</strain>
    </source>
</reference>
<keyword evidence="4" id="KW-0677">Repeat</keyword>
<feature type="compositionally biased region" description="Low complexity" evidence="11">
    <location>
        <begin position="658"/>
        <end position="669"/>
    </location>
</feature>
<keyword evidence="3" id="KW-0808">Transferase</keyword>
<keyword evidence="12" id="KW-0812">Transmembrane</keyword>
<dbReference type="CDD" id="cd14014">
    <property type="entry name" value="STKc_PknB_like"/>
    <property type="match status" value="1"/>
</dbReference>
<evidence type="ECO:0000256" key="4">
    <source>
        <dbReference type="ARBA" id="ARBA00022737"/>
    </source>
</evidence>
<dbReference type="GO" id="GO:0045717">
    <property type="term" value="P:negative regulation of fatty acid biosynthetic process"/>
    <property type="evidence" value="ECO:0007669"/>
    <property type="project" value="UniProtKB-ARBA"/>
</dbReference>
<dbReference type="FunFam" id="1.10.510.10:FF:000021">
    <property type="entry name" value="Serine/threonine protein kinase"/>
    <property type="match status" value="1"/>
</dbReference>
<evidence type="ECO:0000256" key="3">
    <source>
        <dbReference type="ARBA" id="ARBA00022679"/>
    </source>
</evidence>
<dbReference type="CDD" id="cd06577">
    <property type="entry name" value="PASTA_pknB"/>
    <property type="match status" value="4"/>
</dbReference>
<evidence type="ECO:0000256" key="11">
    <source>
        <dbReference type="SAM" id="MobiDB-lite"/>
    </source>
</evidence>
<keyword evidence="5 10" id="KW-0547">Nucleotide-binding</keyword>
<dbReference type="InterPro" id="IPR017441">
    <property type="entry name" value="Protein_kinase_ATP_BS"/>
</dbReference>
<dbReference type="PROSITE" id="PS50011">
    <property type="entry name" value="PROTEIN_KINASE_DOM"/>
    <property type="match status" value="1"/>
</dbReference>
<feature type="domain" description="Protein kinase" evidence="13">
    <location>
        <begin position="11"/>
        <end position="277"/>
    </location>
</feature>
<dbReference type="PROSITE" id="PS00108">
    <property type="entry name" value="PROTEIN_KINASE_ST"/>
    <property type="match status" value="1"/>
</dbReference>